<reference key="1">
    <citation type="journal article" date="1993" name="Biochem. Biophys. Res. Commun.">
        <title>Structural similarities between M. luteus and E. coli DNA topoisomerase I.</title>
        <authorList>
            <person name="Anderluzzi D."/>
            <person name="Pedrini A.M."/>
        </authorList>
    </citation>
    <scope>PROTEIN SEQUENCE</scope>
</reference>
<protein>
    <submittedName>
        <fullName>DNA topoisomerase I</fullName>
    </submittedName>
</protein>
<organism>
    <name type="scientific">Micrococcus luteus</name>
    <name type="common">Micrococcus lysodeikticus</name>
    <dbReference type="NCBI Taxonomy" id="1270"/>
    <lineage>
        <taxon>Bacteria</taxon>
        <taxon>Bacillati</taxon>
        <taxon>Actinomycetota</taxon>
        <taxon>Actinomycetes</taxon>
        <taxon>Micrococcales</taxon>
        <taxon>Micrococcaceae</taxon>
        <taxon>Micrococcus</taxon>
    </lineage>
</organism>
<name>Q9R5A1_MICLU</name>
<accession>Q9R5A1</accession>
<proteinExistence type="evidence at protein level"/>
<sequence>DIGRPSTYAPWKSTI</sequence>
<keyword id="KW-0903">Direct protein sequencing</keyword>